<feature type="region of interest" description="Disordered" evidence="1">
    <location>
        <begin position="1"/>
        <end position="46"/>
    </location>
</feature>
<dbReference type="AlphaFoldDB" id="A0A8S4R026"/>
<keyword evidence="3" id="KW-1185">Reference proteome</keyword>
<evidence type="ECO:0000313" key="3">
    <source>
        <dbReference type="Proteomes" id="UP000838756"/>
    </source>
</evidence>
<name>A0A8S4R026_9NEOP</name>
<protein>
    <submittedName>
        <fullName evidence="2">Jg5205 protein</fullName>
    </submittedName>
</protein>
<reference evidence="2" key="1">
    <citation type="submission" date="2022-03" db="EMBL/GenBank/DDBJ databases">
        <authorList>
            <person name="Lindestad O."/>
        </authorList>
    </citation>
    <scope>NUCLEOTIDE SEQUENCE</scope>
</reference>
<feature type="compositionally biased region" description="Basic and acidic residues" evidence="1">
    <location>
        <begin position="35"/>
        <end position="46"/>
    </location>
</feature>
<comment type="caution">
    <text evidence="2">The sequence shown here is derived from an EMBL/GenBank/DDBJ whole genome shotgun (WGS) entry which is preliminary data.</text>
</comment>
<evidence type="ECO:0000313" key="2">
    <source>
        <dbReference type="EMBL" id="CAH2224957.1"/>
    </source>
</evidence>
<organism evidence="2 3">
    <name type="scientific">Pararge aegeria aegeria</name>
    <dbReference type="NCBI Taxonomy" id="348720"/>
    <lineage>
        <taxon>Eukaryota</taxon>
        <taxon>Metazoa</taxon>
        <taxon>Ecdysozoa</taxon>
        <taxon>Arthropoda</taxon>
        <taxon>Hexapoda</taxon>
        <taxon>Insecta</taxon>
        <taxon>Pterygota</taxon>
        <taxon>Neoptera</taxon>
        <taxon>Endopterygota</taxon>
        <taxon>Lepidoptera</taxon>
        <taxon>Glossata</taxon>
        <taxon>Ditrysia</taxon>
        <taxon>Papilionoidea</taxon>
        <taxon>Nymphalidae</taxon>
        <taxon>Satyrinae</taxon>
        <taxon>Satyrini</taxon>
        <taxon>Parargina</taxon>
        <taxon>Pararge</taxon>
    </lineage>
</organism>
<feature type="non-terminal residue" evidence="2">
    <location>
        <position position="1"/>
    </location>
</feature>
<dbReference type="Proteomes" id="UP000838756">
    <property type="component" value="Unassembled WGS sequence"/>
</dbReference>
<sequence>IEDSEPPPKKTEVTEENTGGRVCSTAMSNGRKKRSESEKEKIKERKQEKEIVINTCSFNSDRPVECVAAFKESDSWD</sequence>
<dbReference type="EMBL" id="CAKXAJ010020820">
    <property type="protein sequence ID" value="CAH2224957.1"/>
    <property type="molecule type" value="Genomic_DNA"/>
</dbReference>
<gene>
    <name evidence="2" type="primary">jg5205</name>
    <name evidence="2" type="ORF">PAEG_LOCUS6920</name>
</gene>
<evidence type="ECO:0000256" key="1">
    <source>
        <dbReference type="SAM" id="MobiDB-lite"/>
    </source>
</evidence>
<feature type="compositionally biased region" description="Basic and acidic residues" evidence="1">
    <location>
        <begin position="1"/>
        <end position="13"/>
    </location>
</feature>
<proteinExistence type="predicted"/>
<accession>A0A8S4R026</accession>